<evidence type="ECO:0000256" key="5">
    <source>
        <dbReference type="ARBA" id="ARBA00022692"/>
    </source>
</evidence>
<dbReference type="PANTHER" id="PTHR33908">
    <property type="entry name" value="MANNOSYLTRANSFERASE YKCB-RELATED"/>
    <property type="match status" value="1"/>
</dbReference>
<reference evidence="10 11" key="2">
    <citation type="submission" date="2018-06" db="EMBL/GenBank/DDBJ databases">
        <title>Metagenomic assembly of (sub)arctic Cyanobacteria and their associated microbiome from non-axenic cultures.</title>
        <authorList>
            <person name="Baurain D."/>
        </authorList>
    </citation>
    <scope>NUCLEOTIDE SEQUENCE [LARGE SCALE GENOMIC DNA]</scope>
    <source>
        <strain evidence="10">ULC027bin1</strain>
    </source>
</reference>
<name>A0A2W4ZSY9_9CYAN</name>
<feature type="transmembrane region" description="Helical" evidence="8">
    <location>
        <begin position="40"/>
        <end position="58"/>
    </location>
</feature>
<feature type="transmembrane region" description="Helical" evidence="8">
    <location>
        <begin position="134"/>
        <end position="151"/>
    </location>
</feature>
<sequence>FSSTGISEVYALAALLSLGTNSRSSCFLYKLVELCFGASVAFWSALFYAILPLSVFYSRTIQPESLVIMSSIGGLYFFKRWLRNDYKKMDLLISWGFVAIATLLKVLPIVYLGLPLLFLAALQFRYKLFLRWDLWLYALGILGVTAAWYIHAHNIFLDTGLTFGFWSGDTDRYSWASLLTFQYWQDILFRVMVRHFAALGFFIALVGLTFYRQKAEDWMWEVGLFGSLLAGALAPTSSYVHEYYQLPVMFFGVVFIGKVCARVFDSRRAQTYTAKVKRWHRPALTTALVVTLLTGSAIYTIDYMLPENPASSAVYLLAELVNKYTPPNAKVLTTTGGDPTLLYLSHRKGWMISPEEVSPERLSAAVGDGADFLVGSYEIVQSYADFTDESQKENIRELLEDRPSPLVNNEISFIAPL</sequence>
<dbReference type="Pfam" id="PF13231">
    <property type="entry name" value="PMT_2"/>
    <property type="match status" value="1"/>
</dbReference>
<keyword evidence="5 8" id="KW-0812">Transmembrane</keyword>
<dbReference type="AlphaFoldDB" id="A0A2W4ZSY9"/>
<dbReference type="EMBL" id="QBMP01000042">
    <property type="protein sequence ID" value="PZO57998.1"/>
    <property type="molecule type" value="Genomic_DNA"/>
</dbReference>
<gene>
    <name evidence="10" type="ORF">DCF15_06180</name>
</gene>
<keyword evidence="7 8" id="KW-0472">Membrane</keyword>
<feature type="domain" description="Glycosyltransferase RgtA/B/C/D-like" evidence="9">
    <location>
        <begin position="24"/>
        <end position="148"/>
    </location>
</feature>
<dbReference type="GO" id="GO:0009103">
    <property type="term" value="P:lipopolysaccharide biosynthetic process"/>
    <property type="evidence" value="ECO:0007669"/>
    <property type="project" value="UniProtKB-ARBA"/>
</dbReference>
<keyword evidence="2" id="KW-1003">Cell membrane</keyword>
<feature type="transmembrane region" description="Helical" evidence="8">
    <location>
        <begin position="218"/>
        <end position="237"/>
    </location>
</feature>
<feature type="transmembrane region" description="Helical" evidence="8">
    <location>
        <begin position="282"/>
        <end position="301"/>
    </location>
</feature>
<feature type="transmembrane region" description="Helical" evidence="8">
    <location>
        <begin position="243"/>
        <end position="261"/>
    </location>
</feature>
<accession>A0A2W4ZSY9</accession>
<feature type="transmembrane region" description="Helical" evidence="8">
    <location>
        <begin position="65"/>
        <end position="82"/>
    </location>
</feature>
<organism evidence="10 11">
    <name type="scientific">Phormidesmis priestleyi</name>
    <dbReference type="NCBI Taxonomy" id="268141"/>
    <lineage>
        <taxon>Bacteria</taxon>
        <taxon>Bacillati</taxon>
        <taxon>Cyanobacteriota</taxon>
        <taxon>Cyanophyceae</taxon>
        <taxon>Leptolyngbyales</taxon>
        <taxon>Leptolyngbyaceae</taxon>
        <taxon>Phormidesmis</taxon>
    </lineage>
</organism>
<proteinExistence type="predicted"/>
<evidence type="ECO:0000256" key="1">
    <source>
        <dbReference type="ARBA" id="ARBA00004651"/>
    </source>
</evidence>
<evidence type="ECO:0000256" key="2">
    <source>
        <dbReference type="ARBA" id="ARBA00022475"/>
    </source>
</evidence>
<dbReference type="PANTHER" id="PTHR33908:SF11">
    <property type="entry name" value="MEMBRANE PROTEIN"/>
    <property type="match status" value="1"/>
</dbReference>
<evidence type="ECO:0000256" key="7">
    <source>
        <dbReference type="ARBA" id="ARBA00023136"/>
    </source>
</evidence>
<evidence type="ECO:0000256" key="3">
    <source>
        <dbReference type="ARBA" id="ARBA00022676"/>
    </source>
</evidence>
<evidence type="ECO:0000313" key="10">
    <source>
        <dbReference type="EMBL" id="PZO57998.1"/>
    </source>
</evidence>
<keyword evidence="6 8" id="KW-1133">Transmembrane helix</keyword>
<dbReference type="GO" id="GO:0016763">
    <property type="term" value="F:pentosyltransferase activity"/>
    <property type="evidence" value="ECO:0007669"/>
    <property type="project" value="TreeGrafter"/>
</dbReference>
<keyword evidence="4" id="KW-0808">Transferase</keyword>
<evidence type="ECO:0000256" key="6">
    <source>
        <dbReference type="ARBA" id="ARBA00022989"/>
    </source>
</evidence>
<evidence type="ECO:0000256" key="8">
    <source>
        <dbReference type="SAM" id="Phobius"/>
    </source>
</evidence>
<feature type="transmembrane region" description="Helical" evidence="8">
    <location>
        <begin position="94"/>
        <end position="122"/>
    </location>
</feature>
<reference evidence="11" key="1">
    <citation type="submission" date="2018-04" db="EMBL/GenBank/DDBJ databases">
        <authorList>
            <person name="Cornet L."/>
        </authorList>
    </citation>
    <scope>NUCLEOTIDE SEQUENCE [LARGE SCALE GENOMIC DNA]</scope>
</reference>
<evidence type="ECO:0000256" key="4">
    <source>
        <dbReference type="ARBA" id="ARBA00022679"/>
    </source>
</evidence>
<protein>
    <recommendedName>
        <fullName evidence="9">Glycosyltransferase RgtA/B/C/D-like domain-containing protein</fullName>
    </recommendedName>
</protein>
<keyword evidence="3" id="KW-0328">Glycosyltransferase</keyword>
<feature type="transmembrane region" description="Helical" evidence="8">
    <location>
        <begin position="187"/>
        <end position="211"/>
    </location>
</feature>
<dbReference type="Proteomes" id="UP000249794">
    <property type="component" value="Unassembled WGS sequence"/>
</dbReference>
<feature type="non-terminal residue" evidence="10">
    <location>
        <position position="1"/>
    </location>
</feature>
<comment type="subcellular location">
    <subcellularLocation>
        <location evidence="1">Cell membrane</location>
        <topology evidence="1">Multi-pass membrane protein</topology>
    </subcellularLocation>
</comment>
<dbReference type="InterPro" id="IPR050297">
    <property type="entry name" value="LipidA_mod_glycosyltrf_83"/>
</dbReference>
<dbReference type="InterPro" id="IPR038731">
    <property type="entry name" value="RgtA/B/C-like"/>
</dbReference>
<evidence type="ECO:0000313" key="11">
    <source>
        <dbReference type="Proteomes" id="UP000249794"/>
    </source>
</evidence>
<dbReference type="GO" id="GO:0005886">
    <property type="term" value="C:plasma membrane"/>
    <property type="evidence" value="ECO:0007669"/>
    <property type="project" value="UniProtKB-SubCell"/>
</dbReference>
<evidence type="ECO:0000259" key="9">
    <source>
        <dbReference type="Pfam" id="PF13231"/>
    </source>
</evidence>
<comment type="caution">
    <text evidence="10">The sequence shown here is derived from an EMBL/GenBank/DDBJ whole genome shotgun (WGS) entry which is preliminary data.</text>
</comment>